<protein>
    <submittedName>
        <fullName evidence="1">Uncharacterized protein</fullName>
    </submittedName>
</protein>
<name>A0ACB7ZV40_9AGAM</name>
<comment type="caution">
    <text evidence="1">The sequence shown here is derived from an EMBL/GenBank/DDBJ whole genome shotgun (WGS) entry which is preliminary data.</text>
</comment>
<evidence type="ECO:0000313" key="2">
    <source>
        <dbReference type="Proteomes" id="UP000790377"/>
    </source>
</evidence>
<gene>
    <name evidence="1" type="ORF">BJ138DRAFT_1018593</name>
</gene>
<organism evidence="1 2">
    <name type="scientific">Hygrophoropsis aurantiaca</name>
    <dbReference type="NCBI Taxonomy" id="72124"/>
    <lineage>
        <taxon>Eukaryota</taxon>
        <taxon>Fungi</taxon>
        <taxon>Dikarya</taxon>
        <taxon>Basidiomycota</taxon>
        <taxon>Agaricomycotina</taxon>
        <taxon>Agaricomycetes</taxon>
        <taxon>Agaricomycetidae</taxon>
        <taxon>Boletales</taxon>
        <taxon>Coniophorineae</taxon>
        <taxon>Hygrophoropsidaceae</taxon>
        <taxon>Hygrophoropsis</taxon>
    </lineage>
</organism>
<dbReference type="EMBL" id="MU268353">
    <property type="protein sequence ID" value="KAH7904816.1"/>
    <property type="molecule type" value="Genomic_DNA"/>
</dbReference>
<sequence length="331" mass="38162">LDLEEATWCDVNLDLLLAECLEDFPDDDNSDVAKYAAKIARSCITDRTREGHMRIVKAYISFHMKRDKGWDAKAVTAQTPYDVRAFIAQKCGAKMEGYEGKRFSTAVSTRAALSFWYRNVRPNESVTEWRLDEKTGQCHGLPTRSCLVSEFMIGLEKTKARSGETSQSARALMLKDIYRLHNYCLNPKQNQAELRWGVIRYTIYLFAWLMMLRIEEVISIEFESIDFVPGERECFDVHFRTRKSAQTGVLHTWRLFANDKDPKICPVRALIRLAQLYGKSTPTTGPLFLRIDKQGAIMSKAPVVSVPLFFWFQRSLTVHLVKQHHQPRALK</sequence>
<evidence type="ECO:0000313" key="1">
    <source>
        <dbReference type="EMBL" id="KAH7904816.1"/>
    </source>
</evidence>
<proteinExistence type="predicted"/>
<feature type="non-terminal residue" evidence="1">
    <location>
        <position position="1"/>
    </location>
</feature>
<accession>A0ACB7ZV40</accession>
<dbReference type="Proteomes" id="UP000790377">
    <property type="component" value="Unassembled WGS sequence"/>
</dbReference>
<keyword evidence="2" id="KW-1185">Reference proteome</keyword>
<reference evidence="1" key="1">
    <citation type="journal article" date="2021" name="New Phytol.">
        <title>Evolutionary innovations through gain and loss of genes in the ectomycorrhizal Boletales.</title>
        <authorList>
            <person name="Wu G."/>
            <person name="Miyauchi S."/>
            <person name="Morin E."/>
            <person name="Kuo A."/>
            <person name="Drula E."/>
            <person name="Varga T."/>
            <person name="Kohler A."/>
            <person name="Feng B."/>
            <person name="Cao Y."/>
            <person name="Lipzen A."/>
            <person name="Daum C."/>
            <person name="Hundley H."/>
            <person name="Pangilinan J."/>
            <person name="Johnson J."/>
            <person name="Barry K."/>
            <person name="LaButti K."/>
            <person name="Ng V."/>
            <person name="Ahrendt S."/>
            <person name="Min B."/>
            <person name="Choi I.G."/>
            <person name="Park H."/>
            <person name="Plett J.M."/>
            <person name="Magnuson J."/>
            <person name="Spatafora J.W."/>
            <person name="Nagy L.G."/>
            <person name="Henrissat B."/>
            <person name="Grigoriev I.V."/>
            <person name="Yang Z.L."/>
            <person name="Xu J."/>
            <person name="Martin F.M."/>
        </authorList>
    </citation>
    <scope>NUCLEOTIDE SEQUENCE</scope>
    <source>
        <strain evidence="1">ATCC 28755</strain>
    </source>
</reference>